<dbReference type="Pfam" id="PF00196">
    <property type="entry name" value="GerE"/>
    <property type="match status" value="1"/>
</dbReference>
<comment type="caution">
    <text evidence="5">The sequence shown here is derived from an EMBL/GenBank/DDBJ whole genome shotgun (WGS) entry which is preliminary data.</text>
</comment>
<dbReference type="RefSeq" id="WP_134535937.1">
    <property type="nucleotide sequence ID" value="NZ_SOFG01000023.1"/>
</dbReference>
<evidence type="ECO:0000256" key="2">
    <source>
        <dbReference type="ARBA" id="ARBA00023125"/>
    </source>
</evidence>
<protein>
    <submittedName>
        <fullName evidence="5">Helix-turn-helix transcriptional regulator</fullName>
    </submittedName>
</protein>
<dbReference type="InterPro" id="IPR027417">
    <property type="entry name" value="P-loop_NTPase"/>
</dbReference>
<dbReference type="Proteomes" id="UP000297608">
    <property type="component" value="Unassembled WGS sequence"/>
</dbReference>
<name>A0ABY2I8I5_9MICO</name>
<feature type="domain" description="HTH luxR-type" evidence="4">
    <location>
        <begin position="797"/>
        <end position="862"/>
    </location>
</feature>
<reference evidence="5 6" key="1">
    <citation type="submission" date="2019-03" db="EMBL/GenBank/DDBJ databases">
        <title>Genomics of glacier-inhabiting Cryobacterium strains.</title>
        <authorList>
            <person name="Liu Q."/>
            <person name="Xin Y.-H."/>
        </authorList>
    </citation>
    <scope>NUCLEOTIDE SEQUENCE [LARGE SCALE GENOMIC DNA]</scope>
    <source>
        <strain evidence="5 6">MDB2-B</strain>
    </source>
</reference>
<evidence type="ECO:0000313" key="5">
    <source>
        <dbReference type="EMBL" id="TFB84133.1"/>
    </source>
</evidence>
<dbReference type="SUPFAM" id="SSF52540">
    <property type="entry name" value="P-loop containing nucleoside triphosphate hydrolases"/>
    <property type="match status" value="1"/>
</dbReference>
<organism evidence="5 6">
    <name type="scientific">Cryobacterium algoricola</name>
    <dbReference type="NCBI Taxonomy" id="1259183"/>
    <lineage>
        <taxon>Bacteria</taxon>
        <taxon>Bacillati</taxon>
        <taxon>Actinomycetota</taxon>
        <taxon>Actinomycetes</taxon>
        <taxon>Micrococcales</taxon>
        <taxon>Microbacteriaceae</taxon>
        <taxon>Cryobacterium</taxon>
    </lineage>
</organism>
<dbReference type="Gene3D" id="3.40.50.300">
    <property type="entry name" value="P-loop containing nucleotide triphosphate hydrolases"/>
    <property type="match status" value="1"/>
</dbReference>
<dbReference type="PRINTS" id="PR00038">
    <property type="entry name" value="HTHLUXR"/>
</dbReference>
<keyword evidence="1" id="KW-0805">Transcription regulation</keyword>
<keyword evidence="6" id="KW-1185">Reference proteome</keyword>
<dbReference type="InterPro" id="IPR000792">
    <property type="entry name" value="Tscrpt_reg_LuxR_C"/>
</dbReference>
<sequence>MSEQLPPAGRFVPAPIRSAEIQQIAEAIRAGRSVLIAGVAGIGKTVTLAAALTEAAASGRRTAALTATSAMAVIPLGALMSLIEDDADVATPVERALAVHRGVIDRQLDVLAIDDAHLLDSASAGVVHQLAASGVTIVLAVRSGSRVHDALILLVKDGGALRCELQPLTIDEASRFAQRQLDGEVDAGLVRAVHGRSRGNPLAIGALIRESVARHSVVYSEGIWRLRGFLPMVDELVELMRMPVDRLSSPALDAVELVALADGLPLHVLLDVAEDRAIDEAELAGVLDVSGPGEVRVGHPLIGDAVLAMLPTVRRRTQLVRLIAALERSGDLVHEVAVARWSIELGREIPPARLRELAELVLASDPGTSEFFLRAAIDRGAGPDGAVRLAEVLAHQYRPEDCLSVLDSIDLDALSPKQVLAVQMTRAYLLIMPTQRSDDGLALLDDLREQFGSFPMLEALSSTGLWRSGRPKEAGDIASEVVDHSASPPDAVAHALLTSATLRIYDGDEEGFAEHLPRLEHFTARERASLPEGEDAMLLLAAIAPLYTTLDLARVRQLCAAGYAHELAAGDDGTRAQYAMILGRAALIAGDTDHGVRFLSEAVGARGVWCTSSLPLTRSYLVQALVIAGRQEDAETLGELLAAEPRSRYLYPEAEVALASLLAGRGDLRGAGERAVAAARSVPDGLQGIAAVAWYEGVRYNHPDAPAGFLGVVADMPGPARDAQRSHARAVLARDPRVLESAAGELLAAGLGGYALDAMAGAVRLLKARHSTDATRALERLRFLQAQFPNYNSPLVRELDRPALTARESEIARLASFGNSDREIAAFLSITVRTVETHLFRVYGKLGVRGRAELASVLTGSRQA</sequence>
<gene>
    <name evidence="5" type="ORF">E3O44_16790</name>
</gene>
<dbReference type="SUPFAM" id="SSF46894">
    <property type="entry name" value="C-terminal effector domain of the bipartite response regulators"/>
    <property type="match status" value="1"/>
</dbReference>
<evidence type="ECO:0000313" key="6">
    <source>
        <dbReference type="Proteomes" id="UP000297608"/>
    </source>
</evidence>
<evidence type="ECO:0000256" key="3">
    <source>
        <dbReference type="ARBA" id="ARBA00023163"/>
    </source>
</evidence>
<dbReference type="SMART" id="SM00421">
    <property type="entry name" value="HTH_LUXR"/>
    <property type="match status" value="1"/>
</dbReference>
<proteinExistence type="predicted"/>
<dbReference type="InterPro" id="IPR016032">
    <property type="entry name" value="Sig_transdc_resp-reg_C-effctor"/>
</dbReference>
<evidence type="ECO:0000256" key="1">
    <source>
        <dbReference type="ARBA" id="ARBA00023015"/>
    </source>
</evidence>
<keyword evidence="2" id="KW-0238">DNA-binding</keyword>
<dbReference type="EMBL" id="SOFG01000023">
    <property type="protein sequence ID" value="TFB84133.1"/>
    <property type="molecule type" value="Genomic_DNA"/>
</dbReference>
<dbReference type="CDD" id="cd06170">
    <property type="entry name" value="LuxR_C_like"/>
    <property type="match status" value="1"/>
</dbReference>
<dbReference type="Gene3D" id="1.10.10.10">
    <property type="entry name" value="Winged helix-like DNA-binding domain superfamily/Winged helix DNA-binding domain"/>
    <property type="match status" value="1"/>
</dbReference>
<dbReference type="PANTHER" id="PTHR44688">
    <property type="entry name" value="DNA-BINDING TRANSCRIPTIONAL ACTIVATOR DEVR_DOSR"/>
    <property type="match status" value="1"/>
</dbReference>
<dbReference type="InterPro" id="IPR036388">
    <property type="entry name" value="WH-like_DNA-bd_sf"/>
</dbReference>
<dbReference type="PROSITE" id="PS50043">
    <property type="entry name" value="HTH_LUXR_2"/>
    <property type="match status" value="1"/>
</dbReference>
<keyword evidence="3" id="KW-0804">Transcription</keyword>
<evidence type="ECO:0000259" key="4">
    <source>
        <dbReference type="PROSITE" id="PS50043"/>
    </source>
</evidence>
<dbReference type="InterPro" id="IPR003593">
    <property type="entry name" value="AAA+_ATPase"/>
</dbReference>
<accession>A0ABY2I8I5</accession>
<dbReference type="PANTHER" id="PTHR44688:SF16">
    <property type="entry name" value="DNA-BINDING TRANSCRIPTIONAL ACTIVATOR DEVR_DOSR"/>
    <property type="match status" value="1"/>
</dbReference>
<dbReference type="SMART" id="SM00382">
    <property type="entry name" value="AAA"/>
    <property type="match status" value="1"/>
</dbReference>